<dbReference type="NCBIfam" id="TIGR00731">
    <property type="entry name" value="bL25_bact_ctc"/>
    <property type="match status" value="1"/>
</dbReference>
<dbReference type="EMBL" id="JBHRSS010000001">
    <property type="protein sequence ID" value="MFC3102812.1"/>
    <property type="molecule type" value="Genomic_DNA"/>
</dbReference>
<evidence type="ECO:0000256" key="1">
    <source>
        <dbReference type="ARBA" id="ARBA00022730"/>
    </source>
</evidence>
<keyword evidence="2 5" id="KW-0694">RNA-binding</keyword>
<dbReference type="InterPro" id="IPR020055">
    <property type="entry name" value="Ribosomal_bL25_short"/>
</dbReference>
<evidence type="ECO:0000256" key="5">
    <source>
        <dbReference type="HAMAP-Rule" id="MF_01334"/>
    </source>
</evidence>
<comment type="caution">
    <text evidence="9">The sequence shown here is derived from an EMBL/GenBank/DDBJ whole genome shotgun (WGS) entry which is preliminary data.</text>
</comment>
<dbReference type="PANTHER" id="PTHR33284:SF1">
    <property type="entry name" value="RIBOSOMAL PROTEIN L25_GLN-TRNA SYNTHETASE, ANTI-CODON-BINDING DOMAIN-CONTAINING PROTEIN"/>
    <property type="match status" value="1"/>
</dbReference>
<feature type="domain" description="Large ribosomal subunit protein bL25 L25" evidence="7">
    <location>
        <begin position="6"/>
        <end position="94"/>
    </location>
</feature>
<proteinExistence type="inferred from homology"/>
<dbReference type="Proteomes" id="UP001595462">
    <property type="component" value="Unassembled WGS sequence"/>
</dbReference>
<evidence type="ECO:0000259" key="8">
    <source>
        <dbReference type="Pfam" id="PF14693"/>
    </source>
</evidence>
<dbReference type="NCBIfam" id="NF004612">
    <property type="entry name" value="PRK05943.1"/>
    <property type="match status" value="1"/>
</dbReference>
<accession>A0ABV7EM82</accession>
<dbReference type="InterPro" id="IPR001021">
    <property type="entry name" value="Ribosomal_bL25_long"/>
</dbReference>
<dbReference type="SUPFAM" id="SSF50715">
    <property type="entry name" value="Ribosomal protein L25-like"/>
    <property type="match status" value="1"/>
</dbReference>
<keyword evidence="10" id="KW-1185">Reference proteome</keyword>
<dbReference type="InterPro" id="IPR020930">
    <property type="entry name" value="Ribosomal_uL5_bac-type"/>
</dbReference>
<feature type="region of interest" description="Disordered" evidence="6">
    <location>
        <begin position="1"/>
        <end position="20"/>
    </location>
</feature>
<dbReference type="NCBIfam" id="NF004130">
    <property type="entry name" value="PRK05618.1-5"/>
    <property type="match status" value="1"/>
</dbReference>
<evidence type="ECO:0000256" key="3">
    <source>
        <dbReference type="ARBA" id="ARBA00022980"/>
    </source>
</evidence>
<gene>
    <name evidence="5" type="primary">rplY</name>
    <name evidence="5" type="synonym">ctc</name>
    <name evidence="9" type="ORF">ACFOSU_02775</name>
</gene>
<evidence type="ECO:0000256" key="2">
    <source>
        <dbReference type="ARBA" id="ARBA00022884"/>
    </source>
</evidence>
<evidence type="ECO:0000259" key="7">
    <source>
        <dbReference type="Pfam" id="PF01386"/>
    </source>
</evidence>
<dbReference type="RefSeq" id="WP_380686238.1">
    <property type="nucleotide sequence ID" value="NZ_JBHRSS010000001.1"/>
</dbReference>
<keyword evidence="1 5" id="KW-0699">rRNA-binding</keyword>
<evidence type="ECO:0000256" key="4">
    <source>
        <dbReference type="ARBA" id="ARBA00023274"/>
    </source>
</evidence>
<keyword evidence="4 5" id="KW-0687">Ribonucleoprotein</keyword>
<dbReference type="GO" id="GO:0005840">
    <property type="term" value="C:ribosome"/>
    <property type="evidence" value="ECO:0007669"/>
    <property type="project" value="UniProtKB-KW"/>
</dbReference>
<evidence type="ECO:0000313" key="10">
    <source>
        <dbReference type="Proteomes" id="UP001595462"/>
    </source>
</evidence>
<organism evidence="9 10">
    <name type="scientific">Salinisphaera aquimarina</name>
    <dbReference type="NCBI Taxonomy" id="2094031"/>
    <lineage>
        <taxon>Bacteria</taxon>
        <taxon>Pseudomonadati</taxon>
        <taxon>Pseudomonadota</taxon>
        <taxon>Gammaproteobacteria</taxon>
        <taxon>Salinisphaerales</taxon>
        <taxon>Salinisphaeraceae</taxon>
        <taxon>Salinisphaera</taxon>
    </lineage>
</organism>
<dbReference type="HAMAP" id="MF_01334">
    <property type="entry name" value="Ribosomal_bL25_CTC"/>
    <property type="match status" value="1"/>
</dbReference>
<dbReference type="InterPro" id="IPR020057">
    <property type="entry name" value="Ribosomal_bL25_b-dom"/>
</dbReference>
<dbReference type="PANTHER" id="PTHR33284">
    <property type="entry name" value="RIBOSOMAL PROTEIN L25/GLN-TRNA SYNTHETASE, ANTI-CODON-BINDING DOMAIN-CONTAINING PROTEIN"/>
    <property type="match status" value="1"/>
</dbReference>
<sequence length="247" mass="27199">MEAFELNAEKRTAKGRAENRRLRKSGRVPAIIYGGKGEPVMLTLEHNDLNHHLDNEAFFSHIIKIKVAGGDTEEAVLRALQRHPARPFIEHADFLRVVAGETLRMSVPLHFAGEDECPGVTDEEGVIQHNMNEVEIECLPRNLPEYIEVDCAKMQLHDSIHLSELVLPEGVEIVELMGDEDERTDRTVVSVQLPRAAIELEAADEAEAEAAAAEAAEEAEGEEGADGEGEEGDSEASDDDSKDDEDK</sequence>
<dbReference type="CDD" id="cd00495">
    <property type="entry name" value="Ribosomal_L25_TL5_CTC"/>
    <property type="match status" value="1"/>
</dbReference>
<reference evidence="10" key="1">
    <citation type="journal article" date="2019" name="Int. J. Syst. Evol. Microbiol.">
        <title>The Global Catalogue of Microorganisms (GCM) 10K type strain sequencing project: providing services to taxonomists for standard genome sequencing and annotation.</title>
        <authorList>
            <consortium name="The Broad Institute Genomics Platform"/>
            <consortium name="The Broad Institute Genome Sequencing Center for Infectious Disease"/>
            <person name="Wu L."/>
            <person name="Ma J."/>
        </authorList>
    </citation>
    <scope>NUCLEOTIDE SEQUENCE [LARGE SCALE GENOMIC DNA]</scope>
    <source>
        <strain evidence="10">KCTC 52640</strain>
    </source>
</reference>
<dbReference type="InterPro" id="IPR029751">
    <property type="entry name" value="Ribosomal_L25_dom"/>
</dbReference>
<dbReference type="Gene3D" id="2.170.120.20">
    <property type="entry name" value="Ribosomal protein L25, beta domain"/>
    <property type="match status" value="1"/>
</dbReference>
<feature type="compositionally biased region" description="Acidic residues" evidence="6">
    <location>
        <begin position="215"/>
        <end position="247"/>
    </location>
</feature>
<dbReference type="Pfam" id="PF14693">
    <property type="entry name" value="Ribosomal_TL5_C"/>
    <property type="match status" value="1"/>
</dbReference>
<dbReference type="Gene3D" id="2.40.240.10">
    <property type="entry name" value="Ribosomal Protein L25, Chain P"/>
    <property type="match status" value="1"/>
</dbReference>
<comment type="subunit">
    <text evidence="5">Part of the 50S ribosomal subunit; part of the 5S rRNA/L5/L18/L25 subcomplex. Contacts the 5S rRNA. Binds to the 5S rRNA independently of L5 and L18.</text>
</comment>
<evidence type="ECO:0000313" key="9">
    <source>
        <dbReference type="EMBL" id="MFC3102812.1"/>
    </source>
</evidence>
<feature type="compositionally biased region" description="Basic and acidic residues" evidence="6">
    <location>
        <begin position="7"/>
        <end position="20"/>
    </location>
</feature>
<feature type="region of interest" description="Disordered" evidence="6">
    <location>
        <begin position="203"/>
        <end position="247"/>
    </location>
</feature>
<dbReference type="Pfam" id="PF01386">
    <property type="entry name" value="Ribosomal_L25p"/>
    <property type="match status" value="1"/>
</dbReference>
<dbReference type="NCBIfam" id="NF004128">
    <property type="entry name" value="PRK05618.1-2"/>
    <property type="match status" value="1"/>
</dbReference>
<dbReference type="HAMAP" id="MF_01336">
    <property type="entry name" value="Ribosomal_bL25"/>
    <property type="match status" value="1"/>
</dbReference>
<feature type="domain" description="Large ribosomal subunit protein bL25 beta" evidence="8">
    <location>
        <begin position="103"/>
        <end position="195"/>
    </location>
</feature>
<protein>
    <recommendedName>
        <fullName evidence="5">Large ribosomal subunit protein bL25</fullName>
    </recommendedName>
    <alternativeName>
        <fullName evidence="5">General stress protein CTC</fullName>
    </alternativeName>
</protein>
<dbReference type="InterPro" id="IPR037121">
    <property type="entry name" value="Ribosomal_bL25_C"/>
</dbReference>
<dbReference type="InterPro" id="IPR011035">
    <property type="entry name" value="Ribosomal_bL25/Gln-tRNA_synth"/>
</dbReference>
<name>A0ABV7EM82_9GAMM</name>
<comment type="similarity">
    <text evidence="5">Belongs to the bacterial ribosomal protein bL25 family. CTC subfamily.</text>
</comment>
<comment type="function">
    <text evidence="5">This is one of the proteins that binds to the 5S RNA in the ribosome where it forms part of the central protuberance.</text>
</comment>
<keyword evidence="3 5" id="KW-0689">Ribosomal protein</keyword>
<dbReference type="InterPro" id="IPR020056">
    <property type="entry name" value="Rbsml_bL25/Gln-tRNA_synth_N"/>
</dbReference>
<evidence type="ECO:0000256" key="6">
    <source>
        <dbReference type="SAM" id="MobiDB-lite"/>
    </source>
</evidence>